<dbReference type="InterPro" id="IPR051908">
    <property type="entry name" value="Ribosomal_N-acetyltransferase"/>
</dbReference>
<evidence type="ECO:0000259" key="1">
    <source>
        <dbReference type="PROSITE" id="PS51186"/>
    </source>
</evidence>
<gene>
    <name evidence="2" type="ORF">KRX52_06630</name>
</gene>
<reference evidence="2 3" key="1">
    <citation type="submission" date="2021-06" db="EMBL/GenBank/DDBJ databases">
        <title>Differences between aerobic and microaerobic xylene degrading microbial communities.</title>
        <authorList>
            <person name="Banerjee S."/>
            <person name="Tancsics A."/>
        </authorList>
    </citation>
    <scope>NUCLEOTIDE SEQUENCE [LARGE SCALE GENOMIC DNA]</scope>
    <source>
        <strain evidence="2 3">MAP12</strain>
    </source>
</reference>
<dbReference type="RefSeq" id="WP_217680737.1">
    <property type="nucleotide sequence ID" value="NZ_JAHRGL010000015.1"/>
</dbReference>
<comment type="caution">
    <text evidence="2">The sequence shown here is derived from an EMBL/GenBank/DDBJ whole genome shotgun (WGS) entry which is preliminary data.</text>
</comment>
<protein>
    <submittedName>
        <fullName evidence="2">GNAT family N-acetyltransferase</fullName>
    </submittedName>
</protein>
<organism evidence="2 3">
    <name type="scientific">Geopseudomonas aromaticivorans</name>
    <dbReference type="NCBI Taxonomy" id="2849492"/>
    <lineage>
        <taxon>Bacteria</taxon>
        <taxon>Pseudomonadati</taxon>
        <taxon>Pseudomonadota</taxon>
        <taxon>Gammaproteobacteria</taxon>
        <taxon>Pseudomonadales</taxon>
        <taxon>Pseudomonadaceae</taxon>
        <taxon>Geopseudomonas</taxon>
    </lineage>
</organism>
<dbReference type="PANTHER" id="PTHR43441:SF2">
    <property type="entry name" value="FAMILY ACETYLTRANSFERASE, PUTATIVE (AFU_ORTHOLOGUE AFUA_7G00850)-RELATED"/>
    <property type="match status" value="1"/>
</dbReference>
<name>A0ABS6MUK8_9GAMM</name>
<dbReference type="Pfam" id="PF13302">
    <property type="entry name" value="Acetyltransf_3"/>
    <property type="match status" value="1"/>
</dbReference>
<dbReference type="PROSITE" id="PS51186">
    <property type="entry name" value="GNAT"/>
    <property type="match status" value="1"/>
</dbReference>
<evidence type="ECO:0000313" key="3">
    <source>
        <dbReference type="Proteomes" id="UP000813068"/>
    </source>
</evidence>
<evidence type="ECO:0000313" key="2">
    <source>
        <dbReference type="EMBL" id="MBV2132479.1"/>
    </source>
</evidence>
<feature type="domain" description="N-acetyltransferase" evidence="1">
    <location>
        <begin position="37"/>
        <end position="183"/>
    </location>
</feature>
<dbReference type="PANTHER" id="PTHR43441">
    <property type="entry name" value="RIBOSOMAL-PROTEIN-SERINE ACETYLTRANSFERASE"/>
    <property type="match status" value="1"/>
</dbReference>
<sequence>MTTTDLAAWQPCPLPPHEPLTGRFVSLEPLDATRHAAELWAALQAPPADPQQWQYLPYGPFAARGEFDAWLADLAAGRDPLFFAVREHASGRIVGQLALMRITPAHGCIEIGHVLFAPPMQRTPGATEAIYLLARLVFELGYRRLEWKCNANNARSRRAAERLGFVAEGLFRQHLVVKGRNRDTAWFALLDHEWPACRAAFERWLAADNFDGEGRQRRRLEECRATG</sequence>
<dbReference type="InterPro" id="IPR000182">
    <property type="entry name" value="GNAT_dom"/>
</dbReference>
<accession>A0ABS6MUK8</accession>
<dbReference type="Proteomes" id="UP000813068">
    <property type="component" value="Unassembled WGS sequence"/>
</dbReference>
<proteinExistence type="predicted"/>
<dbReference type="EMBL" id="JAHRGL010000015">
    <property type="protein sequence ID" value="MBV2132479.1"/>
    <property type="molecule type" value="Genomic_DNA"/>
</dbReference>
<keyword evidence="3" id="KW-1185">Reference proteome</keyword>